<evidence type="ECO:0000313" key="1">
    <source>
        <dbReference type="EMBL" id="PRQ50288.1"/>
    </source>
</evidence>
<sequence length="86" mass="10051">MMFYQSWVLSFHLSQVDSHQLTFVIFEGLDYSLASLATLYFGMGDYYLNDLIFLGYEREVKSGRDLEFHSMETLEMTLSGLLTSNW</sequence>
<accession>A0A2P6RV36</accession>
<comment type="caution">
    <text evidence="1">The sequence shown here is derived from an EMBL/GenBank/DDBJ whole genome shotgun (WGS) entry which is preliminary data.</text>
</comment>
<evidence type="ECO:0000313" key="2">
    <source>
        <dbReference type="Proteomes" id="UP000238479"/>
    </source>
</evidence>
<dbReference type="Gramene" id="PRQ50288">
    <property type="protein sequence ID" value="PRQ50288"/>
    <property type="gene ID" value="RchiOBHm_Chr2g0131541"/>
</dbReference>
<gene>
    <name evidence="1" type="ORF">RchiOBHm_Chr2g0131541</name>
</gene>
<name>A0A2P6RV36_ROSCH</name>
<protein>
    <submittedName>
        <fullName evidence="1">Uncharacterized protein</fullName>
    </submittedName>
</protein>
<reference evidence="1 2" key="1">
    <citation type="journal article" date="2018" name="Nat. Genet.">
        <title>The Rosa genome provides new insights in the design of modern roses.</title>
        <authorList>
            <person name="Bendahmane M."/>
        </authorList>
    </citation>
    <scope>NUCLEOTIDE SEQUENCE [LARGE SCALE GENOMIC DNA]</scope>
    <source>
        <strain evidence="2">cv. Old Blush</strain>
    </source>
</reference>
<dbReference type="EMBL" id="PDCK01000040">
    <property type="protein sequence ID" value="PRQ50288.1"/>
    <property type="molecule type" value="Genomic_DNA"/>
</dbReference>
<dbReference type="Proteomes" id="UP000238479">
    <property type="component" value="Chromosome 2"/>
</dbReference>
<keyword evidence="2" id="KW-1185">Reference proteome</keyword>
<organism evidence="1 2">
    <name type="scientific">Rosa chinensis</name>
    <name type="common">China rose</name>
    <dbReference type="NCBI Taxonomy" id="74649"/>
    <lineage>
        <taxon>Eukaryota</taxon>
        <taxon>Viridiplantae</taxon>
        <taxon>Streptophyta</taxon>
        <taxon>Embryophyta</taxon>
        <taxon>Tracheophyta</taxon>
        <taxon>Spermatophyta</taxon>
        <taxon>Magnoliopsida</taxon>
        <taxon>eudicotyledons</taxon>
        <taxon>Gunneridae</taxon>
        <taxon>Pentapetalae</taxon>
        <taxon>rosids</taxon>
        <taxon>fabids</taxon>
        <taxon>Rosales</taxon>
        <taxon>Rosaceae</taxon>
        <taxon>Rosoideae</taxon>
        <taxon>Rosoideae incertae sedis</taxon>
        <taxon>Rosa</taxon>
    </lineage>
</organism>
<proteinExistence type="predicted"/>
<dbReference type="AlphaFoldDB" id="A0A2P6RV36"/>